<evidence type="ECO:0000256" key="1">
    <source>
        <dbReference type="SAM" id="MobiDB-lite"/>
    </source>
</evidence>
<reference evidence="3" key="3">
    <citation type="submission" date="2020-03" db="EMBL/GenBank/DDBJ databases">
        <title>A mixture of massive structural variations and highly conserved coding sequences in Ustilaginoidea virens genome.</title>
        <authorList>
            <person name="Zhang K."/>
            <person name="Zhao Z."/>
            <person name="Zhang Z."/>
            <person name="Li Y."/>
            <person name="Hsiang T."/>
            <person name="Sun W."/>
        </authorList>
    </citation>
    <scope>NUCLEOTIDE SEQUENCE</scope>
    <source>
        <strain evidence="3">UV-8b</strain>
    </source>
</reference>
<feature type="region of interest" description="Disordered" evidence="1">
    <location>
        <begin position="312"/>
        <end position="409"/>
    </location>
</feature>
<dbReference type="AlphaFoldDB" id="A0A063C4B3"/>
<name>A0A063C4B3_USTVR</name>
<proteinExistence type="predicted"/>
<dbReference type="OrthoDB" id="2351940at2759"/>
<feature type="region of interest" description="Disordered" evidence="1">
    <location>
        <begin position="1"/>
        <end position="70"/>
    </location>
</feature>
<evidence type="ECO:0008006" key="6">
    <source>
        <dbReference type="Google" id="ProtNLM"/>
    </source>
</evidence>
<dbReference type="Proteomes" id="UP000027002">
    <property type="component" value="Chromosome 5"/>
</dbReference>
<sequence>MASRSGAGSNGNRQPRPRDARRQFRPVSLPTLPSLRTLNIERRRPAPPLPPPPALSAANHSADVATNDSRPATRYWSAAARRAERIRNLDDRAPSLDDLESNAIDQSWFSTARASLRLRPIHTTTASSQHHWAPNLDELDQSLDEANSQLRSLLDMTNHINLMTPLLPAGLSPVTRSHDFPDDTIRNKRRKIDSSRPVPSFKGFRYGKYGQVEPGQLQMEMVSCDGGMFSNESSYAAENILKDDNSVYCTKGNRCNIVLRHQGATVFTLQELTIKAPTSMSYSHPVREGMIFISMDQDDILSRTAQYQIQYPPSSHHGNWNSNDSSAASVSNSRQAERDPTPRHIISIRHHDDGTTSTRVHRSHPPHIFLHDSRQSQHGNRQTHQDEDAGPDHSLPEMPQEFTTNQPDFNITTECTSDEEEGYEVPHVLRRAPNRIGSLPFETETSDSEDTANPFSASELAEAFPQQIPQLPPMLAIQGPSHTVPHEREGERDHSSLSLSEAWEAHATATQEAVRAVGGTLLVPHARFFIEKKKSKCTIRFDPPVSGRFILLKMWSSHHTSHGNIDIQSVMAKGFAGPRFFPSVQLS</sequence>
<evidence type="ECO:0000313" key="3">
    <source>
        <dbReference type="EMBL" id="QUC22318.1"/>
    </source>
</evidence>
<accession>A0A063C4B3</accession>
<dbReference type="EMBL" id="BBTG02000020">
    <property type="protein sequence ID" value="GAO14156.1"/>
    <property type="molecule type" value="Genomic_DNA"/>
</dbReference>
<evidence type="ECO:0000313" key="4">
    <source>
        <dbReference type="Proteomes" id="UP000027002"/>
    </source>
</evidence>
<reference evidence="2" key="1">
    <citation type="journal article" date="2016" name="Genome Announc.">
        <title>Genome Sequence of Ustilaginoidea virens IPU010, a Rice Pathogenic Fungus Causing False Smut.</title>
        <authorList>
            <person name="Kumagai T."/>
            <person name="Ishii T."/>
            <person name="Terai G."/>
            <person name="Umemura M."/>
            <person name="Machida M."/>
            <person name="Asai K."/>
        </authorList>
    </citation>
    <scope>NUCLEOTIDE SEQUENCE [LARGE SCALE GENOMIC DNA]</scope>
    <source>
        <strain evidence="2">IPU010</strain>
    </source>
</reference>
<dbReference type="HOGENOM" id="CLU_019419_2_0_1"/>
<dbReference type="STRING" id="1159556.A0A063C4B3"/>
<gene>
    <name evidence="3" type="ORF">UV8b_06559</name>
    <name evidence="2" type="ORF">UVI_02037600</name>
</gene>
<protein>
    <recommendedName>
        <fullName evidence="6">Eukaryotic translation initiation factor 6</fullName>
    </recommendedName>
</protein>
<evidence type="ECO:0000313" key="5">
    <source>
        <dbReference type="Proteomes" id="UP000054053"/>
    </source>
</evidence>
<dbReference type="Proteomes" id="UP000054053">
    <property type="component" value="Unassembled WGS sequence"/>
</dbReference>
<reference evidence="5" key="2">
    <citation type="journal article" date="2016" name="Genome Announc.">
        <title>Genome sequence of Ustilaginoidea virens IPU010, a rice pathogenic fungus causing false smut.</title>
        <authorList>
            <person name="Kumagai T."/>
            <person name="Ishii T."/>
            <person name="Terai G."/>
            <person name="Umemura M."/>
            <person name="Machida M."/>
            <person name="Asai K."/>
        </authorList>
    </citation>
    <scope>NUCLEOTIDE SEQUENCE [LARGE SCALE GENOMIC DNA]</scope>
    <source>
        <strain evidence="5">IPU010</strain>
    </source>
</reference>
<organism evidence="2 5">
    <name type="scientific">Ustilaginoidea virens</name>
    <name type="common">Rice false smut fungus</name>
    <name type="synonym">Villosiclava virens</name>
    <dbReference type="NCBI Taxonomy" id="1159556"/>
    <lineage>
        <taxon>Eukaryota</taxon>
        <taxon>Fungi</taxon>
        <taxon>Dikarya</taxon>
        <taxon>Ascomycota</taxon>
        <taxon>Pezizomycotina</taxon>
        <taxon>Sordariomycetes</taxon>
        <taxon>Hypocreomycetidae</taxon>
        <taxon>Hypocreales</taxon>
        <taxon>Clavicipitaceae</taxon>
        <taxon>Ustilaginoidea</taxon>
    </lineage>
</organism>
<dbReference type="EMBL" id="CP072757">
    <property type="protein sequence ID" value="QUC22318.1"/>
    <property type="molecule type" value="Genomic_DNA"/>
</dbReference>
<dbReference type="KEGG" id="uvi:66067336"/>
<dbReference type="RefSeq" id="XP_042999991.1">
    <property type="nucleotide sequence ID" value="XM_043144056.1"/>
</dbReference>
<dbReference type="GeneID" id="66067336"/>
<feature type="compositionally biased region" description="Low complexity" evidence="1">
    <location>
        <begin position="319"/>
        <end position="333"/>
    </location>
</feature>
<feature type="compositionally biased region" description="Basic and acidic residues" evidence="1">
    <location>
        <begin position="383"/>
        <end position="395"/>
    </location>
</feature>
<keyword evidence="4" id="KW-1185">Reference proteome</keyword>
<evidence type="ECO:0000313" key="2">
    <source>
        <dbReference type="EMBL" id="GAO14156.1"/>
    </source>
</evidence>
<feature type="compositionally biased region" description="Polar residues" evidence="1">
    <location>
        <begin position="1"/>
        <end position="13"/>
    </location>
</feature>